<dbReference type="GO" id="GO:0046872">
    <property type="term" value="F:metal ion binding"/>
    <property type="evidence" value="ECO:0007669"/>
    <property type="project" value="UniProtKB-KW"/>
</dbReference>
<dbReference type="OMA" id="KWNGRFQ"/>
<evidence type="ECO:0000256" key="6">
    <source>
        <dbReference type="ARBA" id="ARBA00022837"/>
    </source>
</evidence>
<dbReference type="EC" id="3.1.1.-" evidence="8"/>
<evidence type="ECO:0000256" key="4">
    <source>
        <dbReference type="ARBA" id="ARBA00022729"/>
    </source>
</evidence>
<evidence type="ECO:0000256" key="8">
    <source>
        <dbReference type="RuleBase" id="RU361238"/>
    </source>
</evidence>
<dbReference type="InterPro" id="IPR029058">
    <property type="entry name" value="AB_hydrolase_fold"/>
</dbReference>
<dbReference type="InParanoid" id="A0A1Y2LW55"/>
<evidence type="ECO:0000256" key="2">
    <source>
        <dbReference type="ARBA" id="ARBA00022487"/>
    </source>
</evidence>
<name>A0A1Y2LW55_EPING</name>
<sequence>MRSALSWFVLWQTLAYSIAADEVSDAGQSVPVCDASTFLQGVRSHVAKSGIEIVSLTATTQNDYTSIEGGPLQPSLTGLGFCQVKVHITHQGTNDKVLVEAWLPLTHDEWNGRFQATGGAGFETGMFGGHLGEAIRDGWAAVSTDGGSGSDDISRVRDGSWALKDSATGTLDWNLLHNFASRSLVDQIDIGKAITELYYGKAPHHSYWNGCSTGGRQGHMIAQKYPHLLDGILANAPAFNFVNLVIGEFWPQLVMQQQSTFLSNCEFEFFRQEAIAHCDFLDGVYDGILEDPAACEYDPFAAVGVEIECDGKHTSITPEMATVVKQVIEGPRQVPWGPHGVSPGVRFDYLANITVAEDGARSQNPSGICRSWMKNIVLRDPKSRLDYLNATSYFSHWAQANYELGGLLNTADPDLSLLKGSGAKLLTWHGLDDPLIPYQNTVDYRRRVEGVMGGAHAVDQFYRLFLAPGVGHCGNGKGPMPRSALMTLVDWVENGEAPEILEAKTTNTRGEPITRELCAYPGKSKYMGLGDANRASSWSCVDGTERPESLSQDQVSEQVGRILGNLADRFEGLGLGLSIG</sequence>
<evidence type="ECO:0000256" key="7">
    <source>
        <dbReference type="ARBA" id="ARBA00023157"/>
    </source>
</evidence>
<evidence type="ECO:0000313" key="10">
    <source>
        <dbReference type="Proteomes" id="UP000193240"/>
    </source>
</evidence>
<proteinExistence type="inferred from homology"/>
<accession>A0A1Y2LW55</accession>
<organism evidence="9 10">
    <name type="scientific">Epicoccum nigrum</name>
    <name type="common">Soil fungus</name>
    <name type="synonym">Epicoccum purpurascens</name>
    <dbReference type="NCBI Taxonomy" id="105696"/>
    <lineage>
        <taxon>Eukaryota</taxon>
        <taxon>Fungi</taxon>
        <taxon>Dikarya</taxon>
        <taxon>Ascomycota</taxon>
        <taxon>Pezizomycotina</taxon>
        <taxon>Dothideomycetes</taxon>
        <taxon>Pleosporomycetidae</taxon>
        <taxon>Pleosporales</taxon>
        <taxon>Pleosporineae</taxon>
        <taxon>Didymellaceae</taxon>
        <taxon>Epicoccum</taxon>
    </lineage>
</organism>
<keyword evidence="10" id="KW-1185">Reference proteome</keyword>
<keyword evidence="3" id="KW-0479">Metal-binding</keyword>
<dbReference type="STRING" id="105696.A0A1Y2LW55"/>
<protein>
    <recommendedName>
        <fullName evidence="8">Carboxylic ester hydrolase</fullName>
        <ecNumber evidence="8">3.1.1.-</ecNumber>
    </recommendedName>
</protein>
<dbReference type="Proteomes" id="UP000193240">
    <property type="component" value="Unassembled WGS sequence"/>
</dbReference>
<keyword evidence="6" id="KW-0106">Calcium</keyword>
<keyword evidence="5 8" id="KW-0378">Hydrolase</keyword>
<keyword evidence="4 8" id="KW-0732">Signal</keyword>
<dbReference type="PANTHER" id="PTHR33938">
    <property type="entry name" value="FERULOYL ESTERASE B-RELATED"/>
    <property type="match status" value="1"/>
</dbReference>
<evidence type="ECO:0000256" key="1">
    <source>
        <dbReference type="ARBA" id="ARBA00006249"/>
    </source>
</evidence>
<dbReference type="Pfam" id="PF07519">
    <property type="entry name" value="Tannase"/>
    <property type="match status" value="1"/>
</dbReference>
<comment type="similarity">
    <text evidence="1 8">Belongs to the tannase family.</text>
</comment>
<gene>
    <name evidence="9" type="ORF">B5807_09882</name>
</gene>
<evidence type="ECO:0000313" key="9">
    <source>
        <dbReference type="EMBL" id="OSS47188.1"/>
    </source>
</evidence>
<feature type="chain" id="PRO_5011830361" description="Carboxylic ester hydrolase" evidence="8">
    <location>
        <begin position="20"/>
        <end position="580"/>
    </location>
</feature>
<dbReference type="SUPFAM" id="SSF53474">
    <property type="entry name" value="alpha/beta-Hydrolases"/>
    <property type="match status" value="1"/>
</dbReference>
<feature type="signal peptide" evidence="8">
    <location>
        <begin position="1"/>
        <end position="19"/>
    </location>
</feature>
<dbReference type="PANTHER" id="PTHR33938:SF8">
    <property type="entry name" value="CARBOXYLIC ESTER HYDROLASE"/>
    <property type="match status" value="1"/>
</dbReference>
<dbReference type="Gene3D" id="3.40.50.1820">
    <property type="entry name" value="alpha/beta hydrolase"/>
    <property type="match status" value="1"/>
</dbReference>
<keyword evidence="2" id="KW-0719">Serine esterase</keyword>
<dbReference type="InterPro" id="IPR011118">
    <property type="entry name" value="Tannase/feruloyl_esterase"/>
</dbReference>
<keyword evidence="7" id="KW-1015">Disulfide bond</keyword>
<dbReference type="AlphaFoldDB" id="A0A1Y2LW55"/>
<evidence type="ECO:0000256" key="3">
    <source>
        <dbReference type="ARBA" id="ARBA00022723"/>
    </source>
</evidence>
<evidence type="ECO:0000256" key="5">
    <source>
        <dbReference type="ARBA" id="ARBA00022801"/>
    </source>
</evidence>
<dbReference type="EMBL" id="KZ107849">
    <property type="protein sequence ID" value="OSS47188.1"/>
    <property type="molecule type" value="Genomic_DNA"/>
</dbReference>
<dbReference type="GO" id="GO:0030600">
    <property type="term" value="F:feruloyl esterase activity"/>
    <property type="evidence" value="ECO:0007669"/>
    <property type="project" value="UniProtKB-ARBA"/>
</dbReference>
<reference evidence="9 10" key="1">
    <citation type="journal article" date="2017" name="Genome Announc.">
        <title>Genome sequence of the saprophytic ascomycete Epicoccum nigrum ICMP 19927 strain isolated from New Zealand.</title>
        <authorList>
            <person name="Fokin M."/>
            <person name="Fleetwood D."/>
            <person name="Weir B.S."/>
            <person name="Villas-Boas S.G."/>
        </authorList>
    </citation>
    <scope>NUCLEOTIDE SEQUENCE [LARGE SCALE GENOMIC DNA]</scope>
    <source>
        <strain evidence="9 10">ICMP 19927</strain>
    </source>
</reference>